<dbReference type="AlphaFoldDB" id="A0A0D3GJJ4"/>
<dbReference type="PaxDb" id="65489-OBART06G23660.1"/>
<evidence type="ECO:0000256" key="1">
    <source>
        <dbReference type="SAM" id="MobiDB-lite"/>
    </source>
</evidence>
<evidence type="ECO:0000313" key="3">
    <source>
        <dbReference type="Proteomes" id="UP000026960"/>
    </source>
</evidence>
<feature type="compositionally biased region" description="Low complexity" evidence="1">
    <location>
        <begin position="54"/>
        <end position="75"/>
    </location>
</feature>
<feature type="region of interest" description="Disordered" evidence="1">
    <location>
        <begin position="54"/>
        <end position="79"/>
    </location>
</feature>
<protein>
    <submittedName>
        <fullName evidence="2">Uncharacterized protein</fullName>
    </submittedName>
</protein>
<dbReference type="EnsemblPlants" id="OBART06G23660.1">
    <property type="protein sequence ID" value="OBART06G23660.1"/>
    <property type="gene ID" value="OBART06G23660"/>
</dbReference>
<accession>A0A0D3GJJ4</accession>
<evidence type="ECO:0000313" key="2">
    <source>
        <dbReference type="EnsemblPlants" id="OBART06G23660.1"/>
    </source>
</evidence>
<dbReference type="Gramene" id="OBART06G23660.1">
    <property type="protein sequence ID" value="OBART06G23660.1"/>
    <property type="gene ID" value="OBART06G23660"/>
</dbReference>
<keyword evidence="3" id="KW-1185">Reference proteome</keyword>
<reference evidence="2" key="2">
    <citation type="submission" date="2015-03" db="UniProtKB">
        <authorList>
            <consortium name="EnsemblPlants"/>
        </authorList>
    </citation>
    <scope>IDENTIFICATION</scope>
</reference>
<dbReference type="STRING" id="65489.A0A0D3GJJ4"/>
<reference evidence="2" key="1">
    <citation type="journal article" date="2009" name="Rice">
        <title>De Novo Next Generation Sequencing of Plant Genomes.</title>
        <authorList>
            <person name="Rounsley S."/>
            <person name="Marri P.R."/>
            <person name="Yu Y."/>
            <person name="He R."/>
            <person name="Sisneros N."/>
            <person name="Goicoechea J.L."/>
            <person name="Lee S.J."/>
            <person name="Angelova A."/>
            <person name="Kudrna D."/>
            <person name="Luo M."/>
            <person name="Affourtit J."/>
            <person name="Desany B."/>
            <person name="Knight J."/>
            <person name="Niazi F."/>
            <person name="Egholm M."/>
            <person name="Wing R.A."/>
        </authorList>
    </citation>
    <scope>NUCLEOTIDE SEQUENCE [LARGE SCALE GENOMIC DNA]</scope>
    <source>
        <strain evidence="2">cv. IRGC 105608</strain>
    </source>
</reference>
<sequence>MSASSRALSRAGFLARRVAARRGGVGILAATRCGYHTRRRLPLTAAEVVEGGGAASAAGGASTSEEAGSSSSAMARRMEEAIDGAMARMSEPEWAPFRPGTSYYAPPRPAGAARGLLALVSHAAARMGPVPRALSADEARAVDAASRGFPCTTYFIDGHFPDEVERSDVIPAEDE</sequence>
<dbReference type="HOGENOM" id="CLU_104382_1_0_1"/>
<dbReference type="PANTHER" id="PTHR33972">
    <property type="entry name" value="EXPRESSED PROTEIN"/>
    <property type="match status" value="1"/>
</dbReference>
<dbReference type="Proteomes" id="UP000026960">
    <property type="component" value="Chromosome 6"/>
</dbReference>
<organism evidence="2">
    <name type="scientific">Oryza barthii</name>
    <dbReference type="NCBI Taxonomy" id="65489"/>
    <lineage>
        <taxon>Eukaryota</taxon>
        <taxon>Viridiplantae</taxon>
        <taxon>Streptophyta</taxon>
        <taxon>Embryophyta</taxon>
        <taxon>Tracheophyta</taxon>
        <taxon>Spermatophyta</taxon>
        <taxon>Magnoliopsida</taxon>
        <taxon>Liliopsida</taxon>
        <taxon>Poales</taxon>
        <taxon>Poaceae</taxon>
        <taxon>BOP clade</taxon>
        <taxon>Oryzoideae</taxon>
        <taxon>Oryzeae</taxon>
        <taxon>Oryzinae</taxon>
        <taxon>Oryza</taxon>
    </lineage>
</organism>
<dbReference type="eggNOG" id="ENOG502R3HF">
    <property type="taxonomic scope" value="Eukaryota"/>
</dbReference>
<dbReference type="PANTHER" id="PTHR33972:SF3">
    <property type="entry name" value="OS06G0661500 PROTEIN"/>
    <property type="match status" value="1"/>
</dbReference>
<proteinExistence type="predicted"/>
<name>A0A0D3GJJ4_9ORYZ</name>